<dbReference type="InterPro" id="IPR008254">
    <property type="entry name" value="Flavodoxin/NO_synth"/>
</dbReference>
<evidence type="ECO:0000313" key="5">
    <source>
        <dbReference type="EMBL" id="OFC69075.1"/>
    </source>
</evidence>
<organism evidence="5 6">
    <name type="scientific">Alteromonas confluentis</name>
    <dbReference type="NCBI Taxonomy" id="1656094"/>
    <lineage>
        <taxon>Bacteria</taxon>
        <taxon>Pseudomonadati</taxon>
        <taxon>Pseudomonadota</taxon>
        <taxon>Gammaproteobacteria</taxon>
        <taxon>Alteromonadales</taxon>
        <taxon>Alteromonadaceae</taxon>
        <taxon>Alteromonas/Salinimonas group</taxon>
        <taxon>Alteromonas</taxon>
    </lineage>
</organism>
<dbReference type="InterPro" id="IPR029039">
    <property type="entry name" value="Flavoprotein-like_sf"/>
</dbReference>
<dbReference type="Proteomes" id="UP000175691">
    <property type="component" value="Unassembled WGS sequence"/>
</dbReference>
<feature type="domain" description="Flavodoxin-like" evidence="4">
    <location>
        <begin position="40"/>
        <end position="206"/>
    </location>
</feature>
<reference evidence="5 6" key="1">
    <citation type="submission" date="2016-08" db="EMBL/GenBank/DDBJ databases">
        <authorList>
            <person name="Seilhamer J.J."/>
        </authorList>
    </citation>
    <scope>NUCLEOTIDE SEQUENCE [LARGE SCALE GENOMIC DNA]</scope>
    <source>
        <strain evidence="5 6">KCTC 42603</strain>
    </source>
</reference>
<accession>A0A1E7Z6B6</accession>
<dbReference type="PANTHER" id="PTHR39201">
    <property type="entry name" value="EXPORTED PROTEIN-RELATED"/>
    <property type="match status" value="1"/>
</dbReference>
<dbReference type="PROSITE" id="PS50902">
    <property type="entry name" value="FLAVODOXIN_LIKE"/>
    <property type="match status" value="1"/>
</dbReference>
<evidence type="ECO:0000313" key="6">
    <source>
        <dbReference type="Proteomes" id="UP000175691"/>
    </source>
</evidence>
<gene>
    <name evidence="5" type="ORF">BFC18_20280</name>
</gene>
<dbReference type="PANTHER" id="PTHR39201:SF1">
    <property type="entry name" value="FLAVODOXIN-LIKE DOMAIN-CONTAINING PROTEIN"/>
    <property type="match status" value="1"/>
</dbReference>
<dbReference type="GO" id="GO:0010181">
    <property type="term" value="F:FMN binding"/>
    <property type="evidence" value="ECO:0007669"/>
    <property type="project" value="InterPro"/>
</dbReference>
<evidence type="ECO:0000259" key="4">
    <source>
        <dbReference type="PROSITE" id="PS50902"/>
    </source>
</evidence>
<evidence type="ECO:0000256" key="2">
    <source>
        <dbReference type="ARBA" id="ARBA00022643"/>
    </source>
</evidence>
<dbReference type="EMBL" id="MDHN01000041">
    <property type="protein sequence ID" value="OFC69075.1"/>
    <property type="molecule type" value="Genomic_DNA"/>
</dbReference>
<feature type="signal peptide" evidence="3">
    <location>
        <begin position="1"/>
        <end position="19"/>
    </location>
</feature>
<keyword evidence="6" id="KW-1185">Reference proteome</keyword>
<keyword evidence="2" id="KW-0288">FMN</keyword>
<keyword evidence="3" id="KW-0732">Signal</keyword>
<name>A0A1E7Z6B6_9ALTE</name>
<comment type="caution">
    <text evidence="5">The sequence shown here is derived from an EMBL/GenBank/DDBJ whole genome shotgun (WGS) entry which is preliminary data.</text>
</comment>
<evidence type="ECO:0000256" key="1">
    <source>
        <dbReference type="ARBA" id="ARBA00022630"/>
    </source>
</evidence>
<proteinExistence type="predicted"/>
<dbReference type="STRING" id="1656094.BFC18_20280"/>
<dbReference type="SUPFAM" id="SSF52218">
    <property type="entry name" value="Flavoproteins"/>
    <property type="match status" value="1"/>
</dbReference>
<dbReference type="AlphaFoldDB" id="A0A1E7Z6B6"/>
<keyword evidence="1" id="KW-0285">Flavoprotein</keyword>
<dbReference type="Pfam" id="PF12682">
    <property type="entry name" value="Flavodoxin_4"/>
    <property type="match status" value="1"/>
</dbReference>
<feature type="chain" id="PRO_5009209386" description="Flavodoxin-like domain-containing protein" evidence="3">
    <location>
        <begin position="20"/>
        <end position="214"/>
    </location>
</feature>
<sequence length="214" mass="23503">MKKIILAGLTAFSAITALSAMTAAASEIEMVSCMKQKEAPLILFLSRTGNTAAVGEMIKQFTGGDTEALSLVEPYPENYQQTVEQVREENESGFLPELVSLKNDPERYSEIFIGFPTWGMALPPPVKALLRSTELRDKTVFPFNTNAGYGLGSSIKTFRELCVGCNVMFEFSAKGGIERDGILLAIKGKREVEVRGEVKAWLETEYCAVDKTVN</sequence>
<protein>
    <recommendedName>
        <fullName evidence="4">Flavodoxin-like domain-containing protein</fullName>
    </recommendedName>
</protein>
<dbReference type="Gene3D" id="3.40.50.360">
    <property type="match status" value="1"/>
</dbReference>
<evidence type="ECO:0000256" key="3">
    <source>
        <dbReference type="SAM" id="SignalP"/>
    </source>
</evidence>